<dbReference type="Pfam" id="PF02403">
    <property type="entry name" value="Seryl_tRNA_N"/>
    <property type="match status" value="1"/>
</dbReference>
<dbReference type="InterPro" id="IPR002314">
    <property type="entry name" value="aa-tRNA-synt_IIb"/>
</dbReference>
<dbReference type="KEGG" id="gbc:GbCGDNIH3_1252"/>
<keyword evidence="7 12" id="KW-0067">ATP-binding</keyword>
<feature type="coiled-coil region" evidence="15">
    <location>
        <begin position="58"/>
        <end position="123"/>
    </location>
</feature>
<gene>
    <name evidence="12" type="primary">serS</name>
    <name evidence="18" type="ORF">GbCGDNIH3_1252</name>
</gene>
<feature type="binding site" evidence="12">
    <location>
        <begin position="250"/>
        <end position="252"/>
    </location>
    <ligand>
        <name>L-serine</name>
        <dbReference type="ChEBI" id="CHEBI:33384"/>
    </ligand>
</feature>
<dbReference type="Proteomes" id="UP000019438">
    <property type="component" value="Chromosome"/>
</dbReference>
<organism evidence="18 19">
    <name type="scientific">Granulibacter bethesdensis</name>
    <dbReference type="NCBI Taxonomy" id="364410"/>
    <lineage>
        <taxon>Bacteria</taxon>
        <taxon>Pseudomonadati</taxon>
        <taxon>Pseudomonadota</taxon>
        <taxon>Alphaproteobacteria</taxon>
        <taxon>Acetobacterales</taxon>
        <taxon>Acetobacteraceae</taxon>
        <taxon>Granulibacter</taxon>
    </lineage>
</organism>
<evidence type="ECO:0000256" key="9">
    <source>
        <dbReference type="ARBA" id="ARBA00023146"/>
    </source>
</evidence>
<dbReference type="GO" id="GO:0004828">
    <property type="term" value="F:serine-tRNA ligase activity"/>
    <property type="evidence" value="ECO:0007669"/>
    <property type="project" value="UniProtKB-UniRule"/>
</dbReference>
<evidence type="ECO:0000256" key="13">
    <source>
        <dbReference type="PIRSR" id="PIRSR001529-1"/>
    </source>
</evidence>
<comment type="catalytic activity">
    <reaction evidence="11 12">
        <text>tRNA(Ser) + L-serine + ATP = L-seryl-tRNA(Ser) + AMP + diphosphate + H(+)</text>
        <dbReference type="Rhea" id="RHEA:12292"/>
        <dbReference type="Rhea" id="RHEA-COMP:9669"/>
        <dbReference type="Rhea" id="RHEA-COMP:9703"/>
        <dbReference type="ChEBI" id="CHEBI:15378"/>
        <dbReference type="ChEBI" id="CHEBI:30616"/>
        <dbReference type="ChEBI" id="CHEBI:33019"/>
        <dbReference type="ChEBI" id="CHEBI:33384"/>
        <dbReference type="ChEBI" id="CHEBI:78442"/>
        <dbReference type="ChEBI" id="CHEBI:78533"/>
        <dbReference type="ChEBI" id="CHEBI:456215"/>
        <dbReference type="EC" id="6.1.1.11"/>
    </reaction>
</comment>
<dbReference type="GO" id="GO:0016260">
    <property type="term" value="P:selenocysteine biosynthetic process"/>
    <property type="evidence" value="ECO:0007669"/>
    <property type="project" value="UniProtKB-UniRule"/>
</dbReference>
<feature type="binding site" evidence="12 14">
    <location>
        <begin position="281"/>
        <end position="283"/>
    </location>
    <ligand>
        <name>ATP</name>
        <dbReference type="ChEBI" id="CHEBI:30616"/>
    </ligand>
</feature>
<dbReference type="Pfam" id="PF00587">
    <property type="entry name" value="tRNA-synt_2b"/>
    <property type="match status" value="1"/>
</dbReference>
<feature type="binding site" evidence="12">
    <location>
        <position position="404"/>
    </location>
    <ligand>
        <name>L-serine</name>
        <dbReference type="ChEBI" id="CHEBI:33384"/>
    </ligand>
</feature>
<dbReference type="Gene3D" id="1.10.287.40">
    <property type="entry name" value="Serine-tRNA synthetase, tRNA binding domain"/>
    <property type="match status" value="1"/>
</dbReference>
<dbReference type="InterPro" id="IPR033729">
    <property type="entry name" value="SerRS_core"/>
</dbReference>
<evidence type="ECO:0000256" key="10">
    <source>
        <dbReference type="ARBA" id="ARBA00047929"/>
    </source>
</evidence>
<evidence type="ECO:0000313" key="18">
    <source>
        <dbReference type="EMBL" id="AHJ63057.1"/>
    </source>
</evidence>
<feature type="binding site" evidence="12 14">
    <location>
        <begin position="368"/>
        <end position="371"/>
    </location>
    <ligand>
        <name>ATP</name>
        <dbReference type="ChEBI" id="CHEBI:30616"/>
    </ligand>
</feature>
<dbReference type="CDD" id="cd00770">
    <property type="entry name" value="SerRS_core"/>
    <property type="match status" value="1"/>
</dbReference>
<comment type="function">
    <text evidence="12">Catalyzes the attachment of serine to tRNA(Ser). Is also able to aminoacylate tRNA(Sec) with serine, to form the misacylated tRNA L-seryl-tRNA(Sec), which will be further converted into selenocysteinyl-tRNA(Sec).</text>
</comment>
<evidence type="ECO:0000256" key="5">
    <source>
        <dbReference type="ARBA" id="ARBA00022598"/>
    </source>
</evidence>
<dbReference type="PANTHER" id="PTHR43697">
    <property type="entry name" value="SERYL-TRNA SYNTHETASE"/>
    <property type="match status" value="1"/>
</dbReference>
<evidence type="ECO:0000256" key="15">
    <source>
        <dbReference type="SAM" id="Coils"/>
    </source>
</evidence>
<comment type="catalytic activity">
    <reaction evidence="10 12">
        <text>tRNA(Sec) + L-serine + ATP = L-seryl-tRNA(Sec) + AMP + diphosphate + H(+)</text>
        <dbReference type="Rhea" id="RHEA:42580"/>
        <dbReference type="Rhea" id="RHEA-COMP:9742"/>
        <dbReference type="Rhea" id="RHEA-COMP:10128"/>
        <dbReference type="ChEBI" id="CHEBI:15378"/>
        <dbReference type="ChEBI" id="CHEBI:30616"/>
        <dbReference type="ChEBI" id="CHEBI:33019"/>
        <dbReference type="ChEBI" id="CHEBI:33384"/>
        <dbReference type="ChEBI" id="CHEBI:78442"/>
        <dbReference type="ChEBI" id="CHEBI:78533"/>
        <dbReference type="ChEBI" id="CHEBI:456215"/>
        <dbReference type="EC" id="6.1.1.11"/>
    </reaction>
</comment>
<dbReference type="GO" id="GO:0005737">
    <property type="term" value="C:cytoplasm"/>
    <property type="evidence" value="ECO:0007669"/>
    <property type="project" value="UniProtKB-SubCell"/>
</dbReference>
<dbReference type="NCBIfam" id="TIGR00414">
    <property type="entry name" value="serS"/>
    <property type="match status" value="1"/>
</dbReference>
<feature type="binding site" evidence="13">
    <location>
        <position position="281"/>
    </location>
    <ligand>
        <name>L-serine</name>
        <dbReference type="ChEBI" id="CHEBI:33384"/>
    </ligand>
</feature>
<accession>A0AAN0RDQ7</accession>
<dbReference type="PRINTS" id="PR00981">
    <property type="entry name" value="TRNASYNTHSER"/>
</dbReference>
<evidence type="ECO:0000256" key="2">
    <source>
        <dbReference type="ARBA" id="ARBA00005045"/>
    </source>
</evidence>
<comment type="subcellular location">
    <subcellularLocation>
        <location evidence="1 12">Cytoplasm</location>
    </subcellularLocation>
</comment>
<evidence type="ECO:0000256" key="4">
    <source>
        <dbReference type="ARBA" id="ARBA00022490"/>
    </source>
</evidence>
<evidence type="ECO:0000256" key="1">
    <source>
        <dbReference type="ARBA" id="ARBA00004496"/>
    </source>
</evidence>
<dbReference type="PROSITE" id="PS50862">
    <property type="entry name" value="AA_TRNA_LIGASE_II"/>
    <property type="match status" value="1"/>
</dbReference>
<dbReference type="PIRSF" id="PIRSF001529">
    <property type="entry name" value="Ser-tRNA-synth_IIa"/>
    <property type="match status" value="1"/>
</dbReference>
<dbReference type="GO" id="GO:0006434">
    <property type="term" value="P:seryl-tRNA aminoacylation"/>
    <property type="evidence" value="ECO:0007669"/>
    <property type="project" value="UniProtKB-UniRule"/>
</dbReference>
<dbReference type="InterPro" id="IPR015866">
    <property type="entry name" value="Ser-tRNA-synth_1_N"/>
</dbReference>
<sequence length="444" mass="48715">MMPDREQARKPSGPERPFGGKMHDIRALRADPAAFDAALGRRGLPASASSLLALDADRRMAQTRLQDYQARRNALAKEIGQGKRQGIDTSMLEATAVALRDEMEALEARSASLDAEQKSLLERLPNTLDAEVPTGPDESANVILKQVGEPISFPFSARQHFELGEALGMMLFDAAARLSGARFVVLRGALARLERALGQYMLDLHSTEHGFTEMQVPALVNDATAYGTGQLPKFTEDLFRTTDGRWLIPTAEVPLTNLVADSVVDEASLPMRMTALTDCFRSEAGSAGRDTRGMLRQHQFHKVEMVCITRPEDSDSEHERMTRCAETVLENLGLAYRRVFLCSGDTGFSAARTYDLEVWLPGQQAWREISSCSNCRDFQARRMNARYRGADGKVAGVPHTLNGSGVAVGRALIAVMETCQREDGSIDVPAVLRPYMGGLERISA</sequence>
<evidence type="ECO:0000256" key="12">
    <source>
        <dbReference type="HAMAP-Rule" id="MF_00176"/>
    </source>
</evidence>
<dbReference type="InterPro" id="IPR006195">
    <property type="entry name" value="aa-tRNA-synth_II"/>
</dbReference>
<feature type="domain" description="Aminoacyl-transfer RNA synthetases class-II family profile" evidence="17">
    <location>
        <begin position="192"/>
        <end position="429"/>
    </location>
</feature>
<evidence type="ECO:0000256" key="16">
    <source>
        <dbReference type="SAM" id="MobiDB-lite"/>
    </source>
</evidence>
<dbReference type="SUPFAM" id="SSF55681">
    <property type="entry name" value="Class II aaRS and biotin synthetases"/>
    <property type="match status" value="1"/>
</dbReference>
<dbReference type="InterPro" id="IPR010978">
    <property type="entry name" value="tRNA-bd_arm"/>
</dbReference>
<dbReference type="HAMAP" id="MF_00176">
    <property type="entry name" value="Ser_tRNA_synth_type1"/>
    <property type="match status" value="1"/>
</dbReference>
<comment type="similarity">
    <text evidence="3 12">Belongs to the class-II aminoacyl-tRNA synthetase family. Type-1 seryl-tRNA synthetase subfamily.</text>
</comment>
<dbReference type="InterPro" id="IPR042103">
    <property type="entry name" value="SerRS_1_N_sf"/>
</dbReference>
<dbReference type="InterPro" id="IPR002317">
    <property type="entry name" value="Ser-tRNA-ligase_type_1"/>
</dbReference>
<feature type="binding site" evidence="12 13">
    <location>
        <position position="304"/>
    </location>
    <ligand>
        <name>L-serine</name>
        <dbReference type="ChEBI" id="CHEBI:33384"/>
    </ligand>
</feature>
<evidence type="ECO:0000256" key="7">
    <source>
        <dbReference type="ARBA" id="ARBA00022840"/>
    </source>
</evidence>
<protein>
    <recommendedName>
        <fullName evidence="12">Serine--tRNA ligase</fullName>
        <ecNumber evidence="12">6.1.1.11</ecNumber>
    </recommendedName>
    <alternativeName>
        <fullName evidence="12">Seryl-tRNA synthetase</fullName>
        <shortName evidence="12">SerRS</shortName>
    </alternativeName>
    <alternativeName>
        <fullName evidence="12">Seryl-tRNA(Ser/Sec) synthetase</fullName>
    </alternativeName>
</protein>
<dbReference type="GO" id="GO:0005524">
    <property type="term" value="F:ATP binding"/>
    <property type="evidence" value="ECO:0007669"/>
    <property type="project" value="UniProtKB-UniRule"/>
</dbReference>
<feature type="region of interest" description="Disordered" evidence="16">
    <location>
        <begin position="1"/>
        <end position="21"/>
    </location>
</feature>
<dbReference type="SUPFAM" id="SSF46589">
    <property type="entry name" value="tRNA-binding arm"/>
    <property type="match status" value="1"/>
</dbReference>
<evidence type="ECO:0000256" key="14">
    <source>
        <dbReference type="PIRSR" id="PIRSR001529-2"/>
    </source>
</evidence>
<keyword evidence="4 12" id="KW-0963">Cytoplasm</keyword>
<evidence type="ECO:0000313" key="19">
    <source>
        <dbReference type="Proteomes" id="UP000019438"/>
    </source>
</evidence>
<keyword evidence="15" id="KW-0175">Coiled coil</keyword>
<proteinExistence type="inferred from homology"/>
<feature type="binding site" evidence="13">
    <location>
        <position position="402"/>
    </location>
    <ligand>
        <name>L-serine</name>
        <dbReference type="ChEBI" id="CHEBI:33384"/>
    </ligand>
</feature>
<dbReference type="InterPro" id="IPR045864">
    <property type="entry name" value="aa-tRNA-synth_II/BPL/LPL"/>
</dbReference>
<name>A0AAN0RDQ7_9PROT</name>
<keyword evidence="8 12" id="KW-0648">Protein biosynthesis</keyword>
<keyword evidence="9 12" id="KW-0030">Aminoacyl-tRNA synthetase</keyword>
<comment type="subunit">
    <text evidence="12">Homodimer. The tRNA molecule binds across the dimer.</text>
</comment>
<evidence type="ECO:0000256" key="6">
    <source>
        <dbReference type="ARBA" id="ARBA00022741"/>
    </source>
</evidence>
<dbReference type="Gene3D" id="3.30.930.10">
    <property type="entry name" value="Bira Bifunctional Protein, Domain 2"/>
    <property type="match status" value="1"/>
</dbReference>
<feature type="compositionally biased region" description="Basic and acidic residues" evidence="16">
    <location>
        <begin position="1"/>
        <end position="13"/>
    </location>
</feature>
<reference evidence="19" key="1">
    <citation type="submission" date="2012-06" db="EMBL/GenBank/DDBJ databases">
        <title>Genome analysis of multiple Granulibacter bethesdensis isolates demonstrates substantial genome diversity.</title>
        <authorList>
            <person name="Greenberg D.E."/>
            <person name="Porcella S.F."/>
            <person name="Zarember K."/>
            <person name="Zelazny A.M."/>
            <person name="Bruno D."/>
            <person name="Martens C."/>
            <person name="Barbian K.D."/>
            <person name="Jaske E."/>
            <person name="Holland S.M."/>
        </authorList>
    </citation>
    <scope>NUCLEOTIDE SEQUENCE [LARGE SCALE GENOMIC DNA]</scope>
    <source>
        <strain evidence="19">CGDNIH3</strain>
    </source>
</reference>
<feature type="binding site" evidence="13">
    <location>
        <position position="250"/>
    </location>
    <ligand>
        <name>L-serine</name>
        <dbReference type="ChEBI" id="CHEBI:33384"/>
    </ligand>
</feature>
<dbReference type="PANTHER" id="PTHR43697:SF1">
    <property type="entry name" value="SERINE--TRNA LIGASE"/>
    <property type="match status" value="1"/>
</dbReference>
<evidence type="ECO:0000256" key="8">
    <source>
        <dbReference type="ARBA" id="ARBA00022917"/>
    </source>
</evidence>
<evidence type="ECO:0000256" key="3">
    <source>
        <dbReference type="ARBA" id="ARBA00010728"/>
    </source>
</evidence>
<comment type="caution">
    <text evidence="12">Lacks conserved residue(s) required for the propagation of feature annotation.</text>
</comment>
<comment type="pathway">
    <text evidence="2 12">Aminoacyl-tRNA biosynthesis; selenocysteinyl-tRNA(Sec) biosynthesis; L-seryl-tRNA(Sec) from L-serine and tRNA(Sec): step 1/1.</text>
</comment>
<evidence type="ECO:0000259" key="17">
    <source>
        <dbReference type="PROSITE" id="PS50862"/>
    </source>
</evidence>
<dbReference type="AlphaFoldDB" id="A0AAN0RDQ7"/>
<keyword evidence="5 12" id="KW-0436">Ligase</keyword>
<comment type="domain">
    <text evidence="12">Consists of two distinct domains, a catalytic core and a N-terminal extension that is involved in tRNA binding.</text>
</comment>
<dbReference type="EC" id="6.1.1.11" evidence="12"/>
<keyword evidence="6 12" id="KW-0547">Nucleotide-binding</keyword>
<dbReference type="EMBL" id="CP003181">
    <property type="protein sequence ID" value="AHJ63057.1"/>
    <property type="molecule type" value="Genomic_DNA"/>
</dbReference>
<evidence type="ECO:0000256" key="11">
    <source>
        <dbReference type="ARBA" id="ARBA00048823"/>
    </source>
</evidence>